<dbReference type="CDD" id="cd00207">
    <property type="entry name" value="fer2"/>
    <property type="match status" value="1"/>
</dbReference>
<dbReference type="EMBL" id="HBFW01002748">
    <property type="protein sequence ID" value="CAD8930755.1"/>
    <property type="molecule type" value="Transcribed_RNA"/>
</dbReference>
<dbReference type="AlphaFoldDB" id="A0A7S1CYE3"/>
<feature type="domain" description="2Fe-2S ferredoxin-type" evidence="4">
    <location>
        <begin position="87"/>
        <end position="154"/>
    </location>
</feature>
<keyword evidence="3" id="KW-0732">Signal</keyword>
<keyword evidence="2" id="KW-0411">Iron-sulfur</keyword>
<feature type="signal peptide" evidence="3">
    <location>
        <begin position="1"/>
        <end position="29"/>
    </location>
</feature>
<evidence type="ECO:0000256" key="1">
    <source>
        <dbReference type="ARBA" id="ARBA00022714"/>
    </source>
</evidence>
<evidence type="ECO:0000313" key="5">
    <source>
        <dbReference type="EMBL" id="CAD8930755.1"/>
    </source>
</evidence>
<organism evidence="5">
    <name type="scientific">Cyclophora tenuis</name>
    <name type="common">Marine diatom</name>
    <dbReference type="NCBI Taxonomy" id="216820"/>
    <lineage>
        <taxon>Eukaryota</taxon>
        <taxon>Sar</taxon>
        <taxon>Stramenopiles</taxon>
        <taxon>Ochrophyta</taxon>
        <taxon>Bacillariophyta</taxon>
        <taxon>Fragilariophyceae</taxon>
        <taxon>Fragilariophycidae</taxon>
        <taxon>Cyclophorales</taxon>
        <taxon>Cyclophoraceae</taxon>
        <taxon>Cyclophora</taxon>
    </lineage>
</organism>
<dbReference type="InterPro" id="IPR036010">
    <property type="entry name" value="2Fe-2S_ferredoxin-like_sf"/>
</dbReference>
<sequence length="154" mass="15965">MRSPPPPLVGAAVIAVAVLFIGFADQLKAAEAFGVHLQPHTKSSTRSDVVALHLFGDALKGAFANDPTLGKKNKESAGLKGGGPKYDQVTLNGKPIKAVAGQKVSQVAAAARVKITYSCKKGDCGTCEILMNGRMTKACQAKIPAGKCDMQTLS</sequence>
<protein>
    <recommendedName>
        <fullName evidence="4">2Fe-2S ferredoxin-type domain-containing protein</fullName>
    </recommendedName>
</protein>
<keyword evidence="1" id="KW-0408">Iron</keyword>
<keyword evidence="1" id="KW-0001">2Fe-2S</keyword>
<dbReference type="InterPro" id="IPR006058">
    <property type="entry name" value="2Fe2S_fd_BS"/>
</dbReference>
<dbReference type="PROSITE" id="PS00197">
    <property type="entry name" value="2FE2S_FER_1"/>
    <property type="match status" value="1"/>
</dbReference>
<dbReference type="SUPFAM" id="SSF54292">
    <property type="entry name" value="2Fe-2S ferredoxin-like"/>
    <property type="match status" value="1"/>
</dbReference>
<keyword evidence="1" id="KW-0479">Metal-binding</keyword>
<name>A0A7S1CYE3_CYCTE</name>
<gene>
    <name evidence="5" type="ORF">CTEN0397_LOCUS1777</name>
</gene>
<dbReference type="Pfam" id="PF00111">
    <property type="entry name" value="Fer2"/>
    <property type="match status" value="1"/>
</dbReference>
<dbReference type="PROSITE" id="PS51085">
    <property type="entry name" value="2FE2S_FER_2"/>
    <property type="match status" value="1"/>
</dbReference>
<dbReference type="Gene3D" id="3.10.20.30">
    <property type="match status" value="1"/>
</dbReference>
<evidence type="ECO:0000259" key="4">
    <source>
        <dbReference type="PROSITE" id="PS51085"/>
    </source>
</evidence>
<dbReference type="InterPro" id="IPR001041">
    <property type="entry name" value="2Fe-2S_ferredoxin-type"/>
</dbReference>
<feature type="chain" id="PRO_5031058230" description="2Fe-2S ferredoxin-type domain-containing protein" evidence="3">
    <location>
        <begin position="30"/>
        <end position="154"/>
    </location>
</feature>
<dbReference type="InterPro" id="IPR012675">
    <property type="entry name" value="Beta-grasp_dom_sf"/>
</dbReference>
<evidence type="ECO:0000256" key="3">
    <source>
        <dbReference type="SAM" id="SignalP"/>
    </source>
</evidence>
<evidence type="ECO:0000256" key="2">
    <source>
        <dbReference type="ARBA" id="ARBA00023014"/>
    </source>
</evidence>
<reference evidence="5" key="1">
    <citation type="submission" date="2021-01" db="EMBL/GenBank/DDBJ databases">
        <authorList>
            <person name="Corre E."/>
            <person name="Pelletier E."/>
            <person name="Niang G."/>
            <person name="Scheremetjew M."/>
            <person name="Finn R."/>
            <person name="Kale V."/>
            <person name="Holt S."/>
            <person name="Cochrane G."/>
            <person name="Meng A."/>
            <person name="Brown T."/>
            <person name="Cohen L."/>
        </authorList>
    </citation>
    <scope>NUCLEOTIDE SEQUENCE</scope>
    <source>
        <strain evidence="5">ECT3854</strain>
    </source>
</reference>
<accession>A0A7S1CYE3</accession>
<dbReference type="GO" id="GO:0051537">
    <property type="term" value="F:2 iron, 2 sulfur cluster binding"/>
    <property type="evidence" value="ECO:0007669"/>
    <property type="project" value="UniProtKB-KW"/>
</dbReference>
<proteinExistence type="predicted"/>